<dbReference type="PANTHER" id="PTHR24148:SF73">
    <property type="entry name" value="HET DOMAIN PROTEIN (AFU_ORTHOLOGUE AFUA_8G01020)"/>
    <property type="match status" value="1"/>
</dbReference>
<accession>A0A6A6WJ35</accession>
<evidence type="ECO:0000313" key="3">
    <source>
        <dbReference type="Proteomes" id="UP000799437"/>
    </source>
</evidence>
<reference evidence="2" key="1">
    <citation type="journal article" date="2020" name="Stud. Mycol.">
        <title>101 Dothideomycetes genomes: a test case for predicting lifestyles and emergence of pathogens.</title>
        <authorList>
            <person name="Haridas S."/>
            <person name="Albert R."/>
            <person name="Binder M."/>
            <person name="Bloem J."/>
            <person name="Labutti K."/>
            <person name="Salamov A."/>
            <person name="Andreopoulos B."/>
            <person name="Baker S."/>
            <person name="Barry K."/>
            <person name="Bills G."/>
            <person name="Bluhm B."/>
            <person name="Cannon C."/>
            <person name="Castanera R."/>
            <person name="Culley D."/>
            <person name="Daum C."/>
            <person name="Ezra D."/>
            <person name="Gonzalez J."/>
            <person name="Henrissat B."/>
            <person name="Kuo A."/>
            <person name="Liang C."/>
            <person name="Lipzen A."/>
            <person name="Lutzoni F."/>
            <person name="Magnuson J."/>
            <person name="Mondo S."/>
            <person name="Nolan M."/>
            <person name="Ohm R."/>
            <person name="Pangilinan J."/>
            <person name="Park H.-J."/>
            <person name="Ramirez L."/>
            <person name="Alfaro M."/>
            <person name="Sun H."/>
            <person name="Tritt A."/>
            <person name="Yoshinaga Y."/>
            <person name="Zwiers L.-H."/>
            <person name="Turgeon B."/>
            <person name="Goodwin S."/>
            <person name="Spatafora J."/>
            <person name="Crous P."/>
            <person name="Grigoriev I."/>
        </authorList>
    </citation>
    <scope>NUCLEOTIDE SEQUENCE</scope>
    <source>
        <strain evidence="2">CBS 121739</strain>
    </source>
</reference>
<sequence length="114" mass="13366">IPITRNLYECLLQLRESKFTGKIWIDAICVNQRDIPERNSQVLHMPTVYTSAQRVIAWLGSCPSPLDDVKIMGSRPLTFSRVALLRHFSRVHLFGRRYFQRAWIIQEILLARDI</sequence>
<dbReference type="RefSeq" id="XP_033604840.1">
    <property type="nucleotide sequence ID" value="XM_033741447.1"/>
</dbReference>
<dbReference type="Pfam" id="PF06985">
    <property type="entry name" value="HET"/>
    <property type="match status" value="1"/>
</dbReference>
<dbReference type="GeneID" id="54482501"/>
<keyword evidence="3" id="KW-1185">Reference proteome</keyword>
<name>A0A6A6WJ35_9PEZI</name>
<dbReference type="AlphaFoldDB" id="A0A6A6WJ35"/>
<gene>
    <name evidence="2" type="ORF">EJ05DRAFT_418268</name>
</gene>
<evidence type="ECO:0000313" key="2">
    <source>
        <dbReference type="EMBL" id="KAF2762389.1"/>
    </source>
</evidence>
<feature type="non-terminal residue" evidence="2">
    <location>
        <position position="1"/>
    </location>
</feature>
<dbReference type="PANTHER" id="PTHR24148">
    <property type="entry name" value="ANKYRIN REPEAT DOMAIN-CONTAINING PROTEIN 39 HOMOLOG-RELATED"/>
    <property type="match status" value="1"/>
</dbReference>
<dbReference type="Proteomes" id="UP000799437">
    <property type="component" value="Unassembled WGS sequence"/>
</dbReference>
<feature type="non-terminal residue" evidence="2">
    <location>
        <position position="114"/>
    </location>
</feature>
<evidence type="ECO:0000259" key="1">
    <source>
        <dbReference type="Pfam" id="PF06985"/>
    </source>
</evidence>
<dbReference type="InterPro" id="IPR010730">
    <property type="entry name" value="HET"/>
</dbReference>
<protein>
    <recommendedName>
        <fullName evidence="1">Heterokaryon incompatibility domain-containing protein</fullName>
    </recommendedName>
</protein>
<organism evidence="2 3">
    <name type="scientific">Pseudovirgaria hyperparasitica</name>
    <dbReference type="NCBI Taxonomy" id="470096"/>
    <lineage>
        <taxon>Eukaryota</taxon>
        <taxon>Fungi</taxon>
        <taxon>Dikarya</taxon>
        <taxon>Ascomycota</taxon>
        <taxon>Pezizomycotina</taxon>
        <taxon>Dothideomycetes</taxon>
        <taxon>Dothideomycetes incertae sedis</taxon>
        <taxon>Acrospermales</taxon>
        <taxon>Acrospermaceae</taxon>
        <taxon>Pseudovirgaria</taxon>
    </lineage>
</organism>
<feature type="domain" description="Heterokaryon incompatibility" evidence="1">
    <location>
        <begin position="2"/>
        <end position="107"/>
    </location>
</feature>
<dbReference type="OrthoDB" id="194358at2759"/>
<dbReference type="EMBL" id="ML996566">
    <property type="protein sequence ID" value="KAF2762389.1"/>
    <property type="molecule type" value="Genomic_DNA"/>
</dbReference>
<proteinExistence type="predicted"/>
<dbReference type="InterPro" id="IPR052895">
    <property type="entry name" value="HetReg/Transcr_Mod"/>
</dbReference>